<dbReference type="Proteomes" id="UP001162156">
    <property type="component" value="Unassembled WGS sequence"/>
</dbReference>
<comment type="caution">
    <text evidence="2">The sequence shown here is derived from an EMBL/GenBank/DDBJ whole genome shotgun (WGS) entry which is preliminary data.</text>
</comment>
<keyword evidence="3" id="KW-1185">Reference proteome</keyword>
<reference evidence="2" key="1">
    <citation type="journal article" date="2023" name="Insect Mol. Biol.">
        <title>Genome sequencing provides insights into the evolution of gene families encoding plant cell wall-degrading enzymes in longhorned beetles.</title>
        <authorList>
            <person name="Shin N.R."/>
            <person name="Okamura Y."/>
            <person name="Kirsch R."/>
            <person name="Pauchet Y."/>
        </authorList>
    </citation>
    <scope>NUCLEOTIDE SEQUENCE</scope>
    <source>
        <strain evidence="2">RBIC_L_NR</strain>
    </source>
</reference>
<evidence type="ECO:0000313" key="2">
    <source>
        <dbReference type="EMBL" id="KAJ8928395.1"/>
    </source>
</evidence>
<dbReference type="EMBL" id="JANEYF010005385">
    <property type="protein sequence ID" value="KAJ8928395.1"/>
    <property type="molecule type" value="Genomic_DNA"/>
</dbReference>
<feature type="domain" description="DUF4817" evidence="1">
    <location>
        <begin position="7"/>
        <end position="53"/>
    </location>
</feature>
<proteinExistence type="predicted"/>
<organism evidence="2 3">
    <name type="scientific">Rhamnusium bicolor</name>
    <dbReference type="NCBI Taxonomy" id="1586634"/>
    <lineage>
        <taxon>Eukaryota</taxon>
        <taxon>Metazoa</taxon>
        <taxon>Ecdysozoa</taxon>
        <taxon>Arthropoda</taxon>
        <taxon>Hexapoda</taxon>
        <taxon>Insecta</taxon>
        <taxon>Pterygota</taxon>
        <taxon>Neoptera</taxon>
        <taxon>Endopterygota</taxon>
        <taxon>Coleoptera</taxon>
        <taxon>Polyphaga</taxon>
        <taxon>Cucujiformia</taxon>
        <taxon>Chrysomeloidea</taxon>
        <taxon>Cerambycidae</taxon>
        <taxon>Lepturinae</taxon>
        <taxon>Rhagiini</taxon>
        <taxon>Rhamnusium</taxon>
    </lineage>
</organism>
<dbReference type="AlphaFoldDB" id="A0AAV8WQ28"/>
<evidence type="ECO:0000313" key="3">
    <source>
        <dbReference type="Proteomes" id="UP001162156"/>
    </source>
</evidence>
<dbReference type="InterPro" id="IPR032135">
    <property type="entry name" value="DUF4817"/>
</dbReference>
<protein>
    <recommendedName>
        <fullName evidence="1">DUF4817 domain-containing protein</fullName>
    </recommendedName>
</protein>
<accession>A0AAV8WQ28</accession>
<dbReference type="Pfam" id="PF16087">
    <property type="entry name" value="DUF4817"/>
    <property type="match status" value="1"/>
</dbReference>
<gene>
    <name evidence="2" type="ORF">NQ314_019060</name>
</gene>
<name>A0AAV8WQ28_9CUCU</name>
<sequence length="103" mass="12214">MVYSKSDKVYMLMIYGECRRNSRAARDLYAERYPLRNHPGRHYFLRVERELRQERVAEEHERTIIINEDTEINVLASVEINPSVSIREIASELDTGRETKKNS</sequence>
<evidence type="ECO:0000259" key="1">
    <source>
        <dbReference type="Pfam" id="PF16087"/>
    </source>
</evidence>